<organism evidence="1 2">
    <name type="scientific">Candidatus Avisuccinivibrio stercorigallinarum</name>
    <dbReference type="NCBI Taxonomy" id="2840704"/>
    <lineage>
        <taxon>Bacteria</taxon>
        <taxon>Pseudomonadati</taxon>
        <taxon>Pseudomonadota</taxon>
        <taxon>Gammaproteobacteria</taxon>
        <taxon>Aeromonadales</taxon>
        <taxon>Succinivibrionaceae</taxon>
        <taxon>Succinivibrionaceae incertae sedis</taxon>
        <taxon>Candidatus Avisuccinivibrio</taxon>
    </lineage>
</organism>
<dbReference type="AlphaFoldDB" id="A0A9D9D939"/>
<comment type="caution">
    <text evidence="1">The sequence shown here is derived from an EMBL/GenBank/DDBJ whole genome shotgun (WGS) entry which is preliminary data.</text>
</comment>
<name>A0A9D9D939_9GAMM</name>
<protein>
    <submittedName>
        <fullName evidence="1">Uncharacterized protein</fullName>
    </submittedName>
</protein>
<accession>A0A9D9D939</accession>
<evidence type="ECO:0000313" key="2">
    <source>
        <dbReference type="Proteomes" id="UP000823631"/>
    </source>
</evidence>
<sequence>MQRLRNRFRHSASLGRIKRRHKFTKILKRRQRERRIVYFLQEQED</sequence>
<dbReference type="EMBL" id="JADINH010000029">
    <property type="protein sequence ID" value="MBO8415115.1"/>
    <property type="molecule type" value="Genomic_DNA"/>
</dbReference>
<proteinExistence type="predicted"/>
<reference evidence="1" key="2">
    <citation type="journal article" date="2021" name="PeerJ">
        <title>Extensive microbial diversity within the chicken gut microbiome revealed by metagenomics and culture.</title>
        <authorList>
            <person name="Gilroy R."/>
            <person name="Ravi A."/>
            <person name="Getino M."/>
            <person name="Pursley I."/>
            <person name="Horton D.L."/>
            <person name="Alikhan N.F."/>
            <person name="Baker D."/>
            <person name="Gharbi K."/>
            <person name="Hall N."/>
            <person name="Watson M."/>
            <person name="Adriaenssens E.M."/>
            <person name="Foster-Nyarko E."/>
            <person name="Jarju S."/>
            <person name="Secka A."/>
            <person name="Antonio M."/>
            <person name="Oren A."/>
            <person name="Chaudhuri R.R."/>
            <person name="La Ragione R."/>
            <person name="Hildebrand F."/>
            <person name="Pallen M.J."/>
        </authorList>
    </citation>
    <scope>NUCLEOTIDE SEQUENCE</scope>
    <source>
        <strain evidence="1">17213</strain>
    </source>
</reference>
<dbReference type="Proteomes" id="UP000823631">
    <property type="component" value="Unassembled WGS sequence"/>
</dbReference>
<evidence type="ECO:0000313" key="1">
    <source>
        <dbReference type="EMBL" id="MBO8415115.1"/>
    </source>
</evidence>
<gene>
    <name evidence="1" type="ORF">IAB19_01885</name>
</gene>
<reference evidence="1" key="1">
    <citation type="submission" date="2020-10" db="EMBL/GenBank/DDBJ databases">
        <authorList>
            <person name="Gilroy R."/>
        </authorList>
    </citation>
    <scope>NUCLEOTIDE SEQUENCE</scope>
    <source>
        <strain evidence="1">17213</strain>
    </source>
</reference>